<evidence type="ECO:0000313" key="5">
    <source>
        <dbReference type="EMBL" id="ADP79689.1"/>
    </source>
</evidence>
<dbReference type="SUPFAM" id="SSF52540">
    <property type="entry name" value="P-loop containing nucleoside triphosphate hydrolases"/>
    <property type="match status" value="1"/>
</dbReference>
<dbReference type="PANTHER" id="PTHR43642:SF1">
    <property type="entry name" value="HYBRID SIGNAL TRANSDUCTION HISTIDINE KINASE G"/>
    <property type="match status" value="1"/>
</dbReference>
<dbReference type="Pfam" id="PF00990">
    <property type="entry name" value="GGDEF"/>
    <property type="match status" value="1"/>
</dbReference>
<dbReference type="Gene3D" id="3.30.450.40">
    <property type="match status" value="1"/>
</dbReference>
<keyword evidence="5" id="KW-0723">Serine/threonine-protein kinase</keyword>
<dbReference type="PROSITE" id="PS50887">
    <property type="entry name" value="GGDEF"/>
    <property type="match status" value="1"/>
</dbReference>
<reference evidence="5 6" key="1">
    <citation type="submission" date="2010-10" db="EMBL/GenBank/DDBJ databases">
        <title>Complete sequence of Frankia sp. EuI1c.</title>
        <authorList>
            <consortium name="US DOE Joint Genome Institute"/>
            <person name="Lucas S."/>
            <person name="Copeland A."/>
            <person name="Lapidus A."/>
            <person name="Cheng J.-F."/>
            <person name="Bruce D."/>
            <person name="Goodwin L."/>
            <person name="Pitluck S."/>
            <person name="Chertkov O."/>
            <person name="Detter J.C."/>
            <person name="Han C."/>
            <person name="Tapia R."/>
            <person name="Land M."/>
            <person name="Hauser L."/>
            <person name="Jeffries C."/>
            <person name="Kyrpides N."/>
            <person name="Ivanova N."/>
            <person name="Mikhailova N."/>
            <person name="Beauchemin N."/>
            <person name="Sen A."/>
            <person name="Sur S.A."/>
            <person name="Gtari M."/>
            <person name="Wall L."/>
            <person name="Tisa L."/>
            <person name="Woyke T."/>
        </authorList>
    </citation>
    <scope>NUCLEOTIDE SEQUENCE [LARGE SCALE GENOMIC DNA]</scope>
    <source>
        <strain evidence="6">DSM 45817 / CECT 9037 / EuI1c</strain>
    </source>
</reference>
<evidence type="ECO:0000259" key="4">
    <source>
        <dbReference type="PROSITE" id="PS50887"/>
    </source>
</evidence>
<evidence type="ECO:0000259" key="3">
    <source>
        <dbReference type="PROSITE" id="PS50011"/>
    </source>
</evidence>
<dbReference type="eggNOG" id="COG3899">
    <property type="taxonomic scope" value="Bacteria"/>
</dbReference>
<dbReference type="InterPro" id="IPR003018">
    <property type="entry name" value="GAF"/>
</dbReference>
<dbReference type="PANTHER" id="PTHR43642">
    <property type="entry name" value="HYBRID SIGNAL TRANSDUCTION HISTIDINE KINASE G"/>
    <property type="match status" value="1"/>
</dbReference>
<gene>
    <name evidence="5" type="ordered locus">FraEuI1c_1631</name>
</gene>
<dbReference type="Pfam" id="PF13191">
    <property type="entry name" value="AAA_16"/>
    <property type="match status" value="1"/>
</dbReference>
<dbReference type="InParanoid" id="E3J8V6"/>
<dbReference type="GO" id="GO:0005524">
    <property type="term" value="F:ATP binding"/>
    <property type="evidence" value="ECO:0007669"/>
    <property type="project" value="InterPro"/>
</dbReference>
<dbReference type="InterPro" id="IPR000160">
    <property type="entry name" value="GGDEF_dom"/>
</dbReference>
<dbReference type="PROSITE" id="PS50011">
    <property type="entry name" value="PROTEIN_KINASE_DOM"/>
    <property type="match status" value="1"/>
</dbReference>
<keyword evidence="5" id="KW-0418">Kinase</keyword>
<keyword evidence="5" id="KW-0808">Transferase</keyword>
<feature type="region of interest" description="Disordered" evidence="2">
    <location>
        <begin position="1"/>
        <end position="30"/>
    </location>
</feature>
<dbReference type="Pfam" id="PF01590">
    <property type="entry name" value="GAF"/>
    <property type="match status" value="1"/>
</dbReference>
<protein>
    <submittedName>
        <fullName evidence="5">Serine/threonine protein kinase</fullName>
    </submittedName>
</protein>
<evidence type="ECO:0000256" key="2">
    <source>
        <dbReference type="SAM" id="MobiDB-lite"/>
    </source>
</evidence>
<name>E3J8V6_PSEI1</name>
<dbReference type="InterPro" id="IPR041664">
    <property type="entry name" value="AAA_16"/>
</dbReference>
<dbReference type="SUPFAM" id="SSF55781">
    <property type="entry name" value="GAF domain-like"/>
    <property type="match status" value="1"/>
</dbReference>
<feature type="domain" description="GGDEF" evidence="4">
    <location>
        <begin position="1546"/>
        <end position="1681"/>
    </location>
</feature>
<dbReference type="eggNOG" id="COG0515">
    <property type="taxonomic scope" value="Bacteria"/>
</dbReference>
<dbReference type="HOGENOM" id="CLU_000445_34_2_11"/>
<dbReference type="Gene3D" id="3.40.50.300">
    <property type="entry name" value="P-loop containing nucleotide triphosphate hydrolases"/>
    <property type="match status" value="1"/>
</dbReference>
<dbReference type="NCBIfam" id="TIGR00254">
    <property type="entry name" value="GGDEF"/>
    <property type="match status" value="1"/>
</dbReference>
<dbReference type="FunFam" id="3.30.70.270:FF:000001">
    <property type="entry name" value="Diguanylate cyclase domain protein"/>
    <property type="match status" value="1"/>
</dbReference>
<dbReference type="SMART" id="SM00065">
    <property type="entry name" value="GAF"/>
    <property type="match status" value="1"/>
</dbReference>
<dbReference type="GO" id="GO:0016020">
    <property type="term" value="C:membrane"/>
    <property type="evidence" value="ECO:0007669"/>
    <property type="project" value="UniProtKB-SubCell"/>
</dbReference>
<dbReference type="InterPro" id="IPR043128">
    <property type="entry name" value="Rev_trsase/Diguanyl_cyclase"/>
</dbReference>
<dbReference type="SUPFAM" id="SSF55073">
    <property type="entry name" value="Nucleotide cyclase"/>
    <property type="match status" value="1"/>
</dbReference>
<dbReference type="SMART" id="SM00267">
    <property type="entry name" value="GGDEF"/>
    <property type="match status" value="1"/>
</dbReference>
<dbReference type="SUPFAM" id="SSF56112">
    <property type="entry name" value="Protein kinase-like (PK-like)"/>
    <property type="match status" value="1"/>
</dbReference>
<dbReference type="STRING" id="298654.FraEuI1c_1631"/>
<sequence length="1681" mass="181129">MAWAGARRMGGIAPGRDPPSTPARAAAPRGTARTVLLRETVLLHETERTRISRLVLPTGPVIRKEPLGPDAPGRLRHEREILDRLAGLPGISQLARDGASAPASPDAILLVDVGGVALSERTLPLDPAELLALAERLAQALAGMHRRGVVHRDVNPTNVIVTADPSAARRRTAGGAGTGSLPYLIDFALAAVVEASEVRSAPPMFSGRREIVGTVPYLAPELTGPTGRPVDQRADLYALGATLYELATGAPPFGSGDPVRVLHDHRARVPTPPSTRNPKVSSELSGILLHLLEKEPDDRYQSADGLEHDLAELRRGGRVARPGGHDVPARPLTPSRLVGRDEEIGDLRQAFADVMAGRCSGVLLSGVSGVGKTSLAAELRPIVAAHGGWFVAGKFDQYRRDQEYDGVRNAFRGLSRLLLAEPEAALTQLRDRLLARLGATAGLAAAVVPELGALLSVRAEPGDPMTTQARAERSALEVLRAVARPDRPLVFFIDDLQWAGRTPLGLVDQVFSGAETIEGLLLVCAYREDALDPSHPLTPLLAAWGAQRIRPRQLRLGGLAPTGQAAMLTDLLNLPPASAVELAELVATATRGNPYATVELINALRHDGVLAADDGTWRWDRAALRRRRAELFDVDALLTAHVATLPPATRALLVAMACLAGQVELDLLAVAVGLSSDDVRRRLAPALAAGLVVPAAEDRESVRFYHDRVRESVLGGVSGPARRDTELALARRLARRPEFVDAAAQQYLRVADAVHAADERRGMGELFRRAAVEAVVLGDYVLAERFLTAAVPLADPADLEGLIGLRTERHAALYCQGRLDEADAEFRTICRLSACPAQRSAATAVQVMSLTNRSRGREAISLGLGQLRRLGVAVPDPAHLDEEIDRGFAEIYRWIDETDEPADVHGSGDGDAWQRAVGVVNRLMPTAFFYDQPMMVWLAVNVLRIWARDGPDPRLLLPAGHIAGALITRRGDYATAGRVMRRILDVARAGAEEAEGWEAELWDARFLYAVSAGHWFDALEDNLAEARRVLAGLIRVGHLQNACWNYFGLLYNLLDCAPALEEFVAQVDEALALAARTGNPHAEETFQSCRQLARVLRGEVAESTVDELTRETLLAGNPQAVAHMHITRAIAAAILDQPADLARHTAAALPFCSTTGSNYSMAIARVLRALALASRARATEGGERDAALAELADLVAWLSARAAEAPANFQHLLRLVEAERAWAAGDFQQAAYTFDLAQHDSHARSRPWHQALILERSARFYLAHGMCEAGRSLLAAARRRYVQWGATAKVSQLDWVNPTLCPEPAGAPRAGGSDEEVMGRRSTLATGTIDLLGAVAASQALSSETSIAGLRARVEGILSEMTGATGVHLLLRDEDRRRWSVPDGAGTVVPLETAGRRGLVPSSVVRYAERTHEPVAVADATQDDRFRRDPYFAGLDRCSLSAVPILIRGELRAMLLLENRMIRGAFSTERLEGIMLIAAQLTVSLDNALVYASLERKVTERTRQLAAANQRLEQLSVTDPLTGLANRRRLEDVLDSEWGRSAQRHTPLGLAMIDVDHFKGYNDRFGHTAGDRCLQRVAACLRANVRDTELAARYGGEEFAIVMPNSDRDTATRLAGRLCHAVAELAEPHPSAQKAIVTVSVGAASVLPGPDGSVAKLIDLADAALYQAKRDGRGRVSVADS</sequence>
<dbReference type="Gene3D" id="3.30.70.270">
    <property type="match status" value="1"/>
</dbReference>
<feature type="domain" description="Protein kinase" evidence="3">
    <location>
        <begin position="1"/>
        <end position="311"/>
    </location>
</feature>
<dbReference type="EMBL" id="CP002299">
    <property type="protein sequence ID" value="ADP79689.1"/>
    <property type="molecule type" value="Genomic_DNA"/>
</dbReference>
<dbReference type="InterPro" id="IPR000719">
    <property type="entry name" value="Prot_kinase_dom"/>
</dbReference>
<dbReference type="KEGG" id="fri:FraEuI1c_1631"/>
<dbReference type="GO" id="GO:0004674">
    <property type="term" value="F:protein serine/threonine kinase activity"/>
    <property type="evidence" value="ECO:0007669"/>
    <property type="project" value="UniProtKB-KW"/>
</dbReference>
<comment type="subcellular location">
    <subcellularLocation>
        <location evidence="1">Membrane</location>
        <topology evidence="1">Single-pass membrane protein</topology>
    </subcellularLocation>
</comment>
<proteinExistence type="predicted"/>
<dbReference type="InterPro" id="IPR053159">
    <property type="entry name" value="Hybrid_Histidine_Kinase"/>
</dbReference>
<dbReference type="InterPro" id="IPR011009">
    <property type="entry name" value="Kinase-like_dom_sf"/>
</dbReference>
<dbReference type="Gene3D" id="1.10.510.10">
    <property type="entry name" value="Transferase(Phosphotransferase) domain 1"/>
    <property type="match status" value="1"/>
</dbReference>
<accession>E3J8V6</accession>
<dbReference type="CDD" id="cd01949">
    <property type="entry name" value="GGDEF"/>
    <property type="match status" value="1"/>
</dbReference>
<keyword evidence="6" id="KW-1185">Reference proteome</keyword>
<dbReference type="SMART" id="SM00220">
    <property type="entry name" value="S_TKc"/>
    <property type="match status" value="1"/>
</dbReference>
<evidence type="ECO:0000256" key="1">
    <source>
        <dbReference type="ARBA" id="ARBA00004167"/>
    </source>
</evidence>
<dbReference type="InterPro" id="IPR029016">
    <property type="entry name" value="GAF-like_dom_sf"/>
</dbReference>
<evidence type="ECO:0000313" key="6">
    <source>
        <dbReference type="Proteomes" id="UP000002484"/>
    </source>
</evidence>
<dbReference type="CDD" id="cd14014">
    <property type="entry name" value="STKc_PknB_like"/>
    <property type="match status" value="1"/>
</dbReference>
<dbReference type="InterPro" id="IPR029787">
    <property type="entry name" value="Nucleotide_cyclase"/>
</dbReference>
<dbReference type="Pfam" id="PF00069">
    <property type="entry name" value="Pkinase"/>
    <property type="match status" value="1"/>
</dbReference>
<dbReference type="eggNOG" id="COG3706">
    <property type="taxonomic scope" value="Bacteria"/>
</dbReference>
<organism evidence="5 6">
    <name type="scientific">Pseudofrankia inefficax (strain DSM 45817 / CECT 9037 / DDB 130130 / EuI1c)</name>
    <name type="common">Frankia inefficax</name>
    <dbReference type="NCBI Taxonomy" id="298654"/>
    <lineage>
        <taxon>Bacteria</taxon>
        <taxon>Bacillati</taxon>
        <taxon>Actinomycetota</taxon>
        <taxon>Actinomycetes</taxon>
        <taxon>Frankiales</taxon>
        <taxon>Frankiaceae</taxon>
        <taxon>Pseudofrankia</taxon>
    </lineage>
</organism>
<dbReference type="InterPro" id="IPR027417">
    <property type="entry name" value="P-loop_NTPase"/>
</dbReference>
<dbReference type="Proteomes" id="UP000002484">
    <property type="component" value="Chromosome"/>
</dbReference>